<dbReference type="AlphaFoldDB" id="A0AAW1U2F9"/>
<organism evidence="2 3">
    <name type="scientific">Henosepilachna vigintioctopunctata</name>
    <dbReference type="NCBI Taxonomy" id="420089"/>
    <lineage>
        <taxon>Eukaryota</taxon>
        <taxon>Metazoa</taxon>
        <taxon>Ecdysozoa</taxon>
        <taxon>Arthropoda</taxon>
        <taxon>Hexapoda</taxon>
        <taxon>Insecta</taxon>
        <taxon>Pterygota</taxon>
        <taxon>Neoptera</taxon>
        <taxon>Endopterygota</taxon>
        <taxon>Coleoptera</taxon>
        <taxon>Polyphaga</taxon>
        <taxon>Cucujiformia</taxon>
        <taxon>Coccinelloidea</taxon>
        <taxon>Coccinellidae</taxon>
        <taxon>Epilachninae</taxon>
        <taxon>Epilachnini</taxon>
        <taxon>Henosepilachna</taxon>
    </lineage>
</organism>
<dbReference type="PANTHER" id="PTHR43157">
    <property type="entry name" value="PHOSPHATIDYLINOSITOL-GLYCAN BIOSYNTHESIS CLASS F PROTEIN-RELATED"/>
    <property type="match status" value="1"/>
</dbReference>
<dbReference type="SUPFAM" id="SSF51735">
    <property type="entry name" value="NAD(P)-binding Rossmann-fold domains"/>
    <property type="match status" value="1"/>
</dbReference>
<dbReference type="GO" id="GO:0016491">
    <property type="term" value="F:oxidoreductase activity"/>
    <property type="evidence" value="ECO:0007669"/>
    <property type="project" value="UniProtKB-KW"/>
</dbReference>
<evidence type="ECO:0000313" key="3">
    <source>
        <dbReference type="Proteomes" id="UP001431783"/>
    </source>
</evidence>
<comment type="caution">
    <text evidence="2">The sequence shown here is derived from an EMBL/GenBank/DDBJ whole genome shotgun (WGS) entry which is preliminary data.</text>
</comment>
<dbReference type="PANTHER" id="PTHR43157:SF31">
    <property type="entry name" value="PHOSPHATIDYLINOSITOL-GLYCAN BIOSYNTHESIS CLASS F PROTEIN"/>
    <property type="match status" value="1"/>
</dbReference>
<sequence>MLHSVIKYIRLAYIFLKWWFFELFTRGQSDSLACLVGKTAIVTGGNRGIGFAICTLLASRGCRVIIADVADSEASRKKIIEHTGNTNIFTKQLDLSSLQSVRKFASEIIKDEKKIDILVNNAGIGRPTQKYTQDGLNTVMQVNIFGPFLLTHLLIGPLKAANGARVVFTGSSMALLSKLTLENMSQRLNRLKYEFKITTGFDPGMVRTNLLYEPNAYMTGIAGVIFRNLSILVIISYIFGQSPFDGAQTSFHVASKEKLKESGKHFHRCRLFAKPKVLQDEKFCDEVWKSIEEFVKLRPEEQI</sequence>
<dbReference type="InterPro" id="IPR036291">
    <property type="entry name" value="NAD(P)-bd_dom_sf"/>
</dbReference>
<dbReference type="Gene3D" id="3.40.50.720">
    <property type="entry name" value="NAD(P)-binding Rossmann-like Domain"/>
    <property type="match status" value="1"/>
</dbReference>
<proteinExistence type="predicted"/>
<dbReference type="InterPro" id="IPR002347">
    <property type="entry name" value="SDR_fam"/>
</dbReference>
<dbReference type="Proteomes" id="UP001431783">
    <property type="component" value="Unassembled WGS sequence"/>
</dbReference>
<dbReference type="PRINTS" id="PR00081">
    <property type="entry name" value="GDHRDH"/>
</dbReference>
<dbReference type="Pfam" id="PF00106">
    <property type="entry name" value="adh_short"/>
    <property type="match status" value="1"/>
</dbReference>
<name>A0AAW1U2F9_9CUCU</name>
<protein>
    <submittedName>
        <fullName evidence="2">Uncharacterized protein</fullName>
    </submittedName>
</protein>
<reference evidence="2 3" key="1">
    <citation type="submission" date="2023-03" db="EMBL/GenBank/DDBJ databases">
        <title>Genome insight into feeding habits of ladybird beetles.</title>
        <authorList>
            <person name="Li H.-S."/>
            <person name="Huang Y.-H."/>
            <person name="Pang H."/>
        </authorList>
    </citation>
    <scope>NUCLEOTIDE SEQUENCE [LARGE SCALE GENOMIC DNA]</scope>
    <source>
        <strain evidence="2">SYSU_2023b</strain>
        <tissue evidence="2">Whole body</tissue>
    </source>
</reference>
<evidence type="ECO:0000313" key="2">
    <source>
        <dbReference type="EMBL" id="KAK9874731.1"/>
    </source>
</evidence>
<keyword evidence="3" id="KW-1185">Reference proteome</keyword>
<keyword evidence="1" id="KW-0560">Oxidoreductase</keyword>
<gene>
    <name evidence="2" type="ORF">WA026_005546</name>
</gene>
<accession>A0AAW1U2F9</accession>
<dbReference type="EMBL" id="JARQZJ010000032">
    <property type="protein sequence ID" value="KAK9874731.1"/>
    <property type="molecule type" value="Genomic_DNA"/>
</dbReference>
<evidence type="ECO:0000256" key="1">
    <source>
        <dbReference type="ARBA" id="ARBA00023002"/>
    </source>
</evidence>